<sequence>MSQIQRAQDWEMTAFDLWQKLRAGWRRGVGGAAIGLLVAGLAIARTPPQYEAVAVVQVGPIGQIGQQNGPLRLVPSLPVEPPANAVERIKTAASQSSVAEHPGNQAWIDALRASPSVCAAYLSAQVAQDDRQSAGVGIRVD</sequence>
<dbReference type="OrthoDB" id="10019228at2"/>
<name>C7RIZ3_ACCRE</name>
<dbReference type="HOGENOM" id="CLU_1821131_0_0_4"/>
<proteinExistence type="predicted"/>
<accession>C7RIZ3</accession>
<organism evidence="1">
    <name type="scientific">Accumulibacter regalis</name>
    <dbReference type="NCBI Taxonomy" id="522306"/>
    <lineage>
        <taxon>Bacteria</taxon>
        <taxon>Pseudomonadati</taxon>
        <taxon>Pseudomonadota</taxon>
        <taxon>Betaproteobacteria</taxon>
        <taxon>Candidatus Accumulibacter</taxon>
    </lineage>
</organism>
<dbReference type="AlphaFoldDB" id="C7RIZ3"/>
<protein>
    <submittedName>
        <fullName evidence="1">Lipopolysaccharide biosynthesis protein</fullName>
    </submittedName>
</protein>
<evidence type="ECO:0000313" key="1">
    <source>
        <dbReference type="EMBL" id="ACV33479.1"/>
    </source>
</evidence>
<dbReference type="STRING" id="522306.CAP2UW1_0119"/>
<dbReference type="EMBL" id="CP001715">
    <property type="protein sequence ID" value="ACV33479.1"/>
    <property type="molecule type" value="Genomic_DNA"/>
</dbReference>
<reference evidence="1" key="2">
    <citation type="submission" date="2009-09" db="EMBL/GenBank/DDBJ databases">
        <title>Complete sequence of chromosome of Candidatus Accumulibacter phosphatis clade IIA str. UW-1.</title>
        <authorList>
            <consortium name="US DOE Joint Genome Institute"/>
            <person name="Martin H.G."/>
            <person name="Ivanova N."/>
            <person name="Kunin V."/>
            <person name="Warnecke F."/>
            <person name="Barry K."/>
            <person name="He S."/>
            <person name="Salamov A."/>
            <person name="Szeto E."/>
            <person name="Dalin E."/>
            <person name="Pangilinan J.L."/>
            <person name="Lapidus A."/>
            <person name="Lowry S."/>
            <person name="Kyrpides N.C."/>
            <person name="McMahon K.D."/>
            <person name="Hugenholtz P."/>
        </authorList>
    </citation>
    <scope>NUCLEOTIDE SEQUENCE [LARGE SCALE GENOMIC DNA]</scope>
    <source>
        <strain evidence="1">UW-1</strain>
    </source>
</reference>
<gene>
    <name evidence="1" type="ordered locus">CAP2UW1_0119</name>
</gene>
<reference evidence="1" key="1">
    <citation type="submission" date="2009-08" db="EMBL/GenBank/DDBJ databases">
        <authorList>
            <consortium name="US DOE Joint Genome Institute"/>
            <person name="Lucas S."/>
            <person name="Copeland A."/>
            <person name="Lapidus A."/>
            <person name="Glavina del Rio T."/>
            <person name="Dalin E."/>
            <person name="Tice H."/>
            <person name="Bruce D."/>
            <person name="Barry K."/>
            <person name="Pitluck S."/>
            <person name="Lowry S."/>
            <person name="Larimer F."/>
            <person name="Land M."/>
            <person name="Hauser L."/>
            <person name="Kyrpides N."/>
            <person name="Ivanova N."/>
            <person name="McMahon K.D."/>
            <person name="Hugenholtz P."/>
        </authorList>
    </citation>
    <scope>NUCLEOTIDE SEQUENCE</scope>
    <source>
        <strain evidence="1">UW-1</strain>
    </source>
</reference>
<dbReference type="KEGG" id="app:CAP2UW1_0119"/>